<dbReference type="PRINTS" id="PR00412">
    <property type="entry name" value="EPOXHYDRLASE"/>
</dbReference>
<feature type="region of interest" description="Disordered" evidence="2">
    <location>
        <begin position="296"/>
        <end position="320"/>
    </location>
</feature>
<comment type="caution">
    <text evidence="4">The sequence shown here is derived from an EMBL/GenBank/DDBJ whole genome shotgun (WGS) entry which is preliminary data.</text>
</comment>
<reference evidence="4" key="1">
    <citation type="submission" date="2022-08" db="EMBL/GenBank/DDBJ databases">
        <authorList>
            <person name="Deng Y."/>
            <person name="Han X.-F."/>
            <person name="Zhang Y.-Q."/>
        </authorList>
    </citation>
    <scope>NUCLEOTIDE SEQUENCE</scope>
    <source>
        <strain evidence="4">CPCC 203386</strain>
    </source>
</reference>
<dbReference type="InterPro" id="IPR029058">
    <property type="entry name" value="AB_hydrolase_fold"/>
</dbReference>
<dbReference type="SUPFAM" id="SSF53474">
    <property type="entry name" value="alpha/beta-Hydrolases"/>
    <property type="match status" value="1"/>
</dbReference>
<dbReference type="Proteomes" id="UP001165586">
    <property type="component" value="Unassembled WGS sequence"/>
</dbReference>
<dbReference type="RefSeq" id="WP_259538567.1">
    <property type="nucleotide sequence ID" value="NZ_JANLCJ010000002.1"/>
</dbReference>
<dbReference type="GO" id="GO:0016787">
    <property type="term" value="F:hydrolase activity"/>
    <property type="evidence" value="ECO:0007669"/>
    <property type="project" value="UniProtKB-KW"/>
</dbReference>
<organism evidence="4 5">
    <name type="scientific">Herbiconiux daphne</name>
    <dbReference type="NCBI Taxonomy" id="2970914"/>
    <lineage>
        <taxon>Bacteria</taxon>
        <taxon>Bacillati</taxon>
        <taxon>Actinomycetota</taxon>
        <taxon>Actinomycetes</taxon>
        <taxon>Micrococcales</taxon>
        <taxon>Microbacteriaceae</taxon>
        <taxon>Herbiconiux</taxon>
    </lineage>
</organism>
<dbReference type="InterPro" id="IPR000639">
    <property type="entry name" value="Epox_hydrolase-like"/>
</dbReference>
<evidence type="ECO:0000313" key="5">
    <source>
        <dbReference type="Proteomes" id="UP001165586"/>
    </source>
</evidence>
<dbReference type="PANTHER" id="PTHR43329">
    <property type="entry name" value="EPOXIDE HYDROLASE"/>
    <property type="match status" value="1"/>
</dbReference>
<evidence type="ECO:0000256" key="1">
    <source>
        <dbReference type="ARBA" id="ARBA00022801"/>
    </source>
</evidence>
<dbReference type="EMBL" id="JANLCJ010000002">
    <property type="protein sequence ID" value="MCS5733752.1"/>
    <property type="molecule type" value="Genomic_DNA"/>
</dbReference>
<gene>
    <name evidence="4" type="ORF">N1032_08370</name>
</gene>
<dbReference type="InterPro" id="IPR000073">
    <property type="entry name" value="AB_hydrolase_1"/>
</dbReference>
<protein>
    <submittedName>
        <fullName evidence="4">Alpha/beta hydrolase</fullName>
    </submittedName>
</protein>
<keyword evidence="1 4" id="KW-0378">Hydrolase</keyword>
<sequence>MTPITPAGATIAGVTHHRAEVNGTDLHVVSAGTSGSPILLVHGWPETWWAFRSLIPLLAETHRVYALDLRGFGDSSNSGSDFTQQVLADDLHSLVEHIGAGAVHLVSQDISGGVAFEFATSHPGDVLSFTAIESSLAGFGLELLADVNAFGSWHVGFLGTPGIPSMLLPGHERELLEGWAFPAMSATDGAISQADLDEFVRTYSRPNAWRGTEGLYRALFTDKGATRARAETHPLSVPVLAVDGANHPFTAESFRPVAAGSFGTAHIEGVGHLVAQEAPGALASVVLDFVGRVDGRADETGAGDRPATSTDETGAGDRTA</sequence>
<accession>A0ABT2H1G1</accession>
<evidence type="ECO:0000256" key="2">
    <source>
        <dbReference type="SAM" id="MobiDB-lite"/>
    </source>
</evidence>
<proteinExistence type="predicted"/>
<evidence type="ECO:0000313" key="4">
    <source>
        <dbReference type="EMBL" id="MCS5733752.1"/>
    </source>
</evidence>
<name>A0ABT2H1G1_9MICO</name>
<feature type="domain" description="AB hydrolase-1" evidence="3">
    <location>
        <begin position="37"/>
        <end position="135"/>
    </location>
</feature>
<keyword evidence="5" id="KW-1185">Reference proteome</keyword>
<evidence type="ECO:0000259" key="3">
    <source>
        <dbReference type="Pfam" id="PF00561"/>
    </source>
</evidence>
<dbReference type="Gene3D" id="3.40.50.1820">
    <property type="entry name" value="alpha/beta hydrolase"/>
    <property type="match status" value="1"/>
</dbReference>
<dbReference type="Pfam" id="PF00561">
    <property type="entry name" value="Abhydrolase_1"/>
    <property type="match status" value="1"/>
</dbReference>